<dbReference type="InterPro" id="IPR016193">
    <property type="entry name" value="Cytidine_deaminase-like"/>
</dbReference>
<dbReference type="InterPro" id="IPR024072">
    <property type="entry name" value="DHFR-like_dom_sf"/>
</dbReference>
<keyword evidence="7 14" id="KW-0479">Metal-binding</keyword>
<evidence type="ECO:0000256" key="7">
    <source>
        <dbReference type="ARBA" id="ARBA00022723"/>
    </source>
</evidence>
<feature type="binding site" evidence="16">
    <location>
        <position position="262"/>
    </location>
    <ligand>
        <name>substrate</name>
    </ligand>
</feature>
<comment type="caution">
    <text evidence="19">The sequence shown here is derived from an EMBL/GenBank/DDBJ whole genome shotgun (WGS) entry which is preliminary data.</text>
</comment>
<comment type="similarity">
    <text evidence="4 14">In the N-terminal section; belongs to the cytidine and deoxycytidylate deaminase family.</text>
</comment>
<dbReference type="GO" id="GO:0008270">
    <property type="term" value="F:zinc ion binding"/>
    <property type="evidence" value="ECO:0007669"/>
    <property type="project" value="InterPro"/>
</dbReference>
<dbReference type="NCBIfam" id="TIGR00326">
    <property type="entry name" value="eubact_ribD"/>
    <property type="match status" value="1"/>
</dbReference>
<keyword evidence="11" id="KW-0511">Multifunctional enzyme</keyword>
<keyword evidence="6 14" id="KW-0686">Riboflavin biosynthesis</keyword>
<evidence type="ECO:0000256" key="4">
    <source>
        <dbReference type="ARBA" id="ARBA00005259"/>
    </source>
</evidence>
<comment type="catalytic activity">
    <reaction evidence="13 14">
        <text>2,5-diamino-6-hydroxy-4-(5-phosphoribosylamino)-pyrimidine + H2O + H(+) = 5-amino-6-(5-phospho-D-ribosylamino)uracil + NH4(+)</text>
        <dbReference type="Rhea" id="RHEA:21868"/>
        <dbReference type="ChEBI" id="CHEBI:15377"/>
        <dbReference type="ChEBI" id="CHEBI:15378"/>
        <dbReference type="ChEBI" id="CHEBI:28938"/>
        <dbReference type="ChEBI" id="CHEBI:58453"/>
        <dbReference type="ChEBI" id="CHEBI:58614"/>
        <dbReference type="EC" id="3.5.4.26"/>
    </reaction>
</comment>
<dbReference type="GO" id="GO:0009231">
    <property type="term" value="P:riboflavin biosynthetic process"/>
    <property type="evidence" value="ECO:0007669"/>
    <property type="project" value="UniProtKB-UniPathway"/>
</dbReference>
<feature type="active site" description="Proton donor" evidence="15">
    <location>
        <position position="61"/>
    </location>
</feature>
<feature type="binding site" evidence="16">
    <location>
        <position position="189"/>
    </location>
    <ligand>
        <name>substrate</name>
    </ligand>
</feature>
<feature type="binding site" evidence="16">
    <location>
        <position position="201"/>
    </location>
    <ligand>
        <name>NADP(+)</name>
        <dbReference type="ChEBI" id="CHEBI:58349"/>
    </ligand>
</feature>
<keyword evidence="14" id="KW-0378">Hydrolase</keyword>
<evidence type="ECO:0000256" key="10">
    <source>
        <dbReference type="ARBA" id="ARBA00023002"/>
    </source>
</evidence>
<feature type="binding site" evidence="16">
    <location>
        <position position="212"/>
    </location>
    <ligand>
        <name>substrate</name>
    </ligand>
</feature>
<evidence type="ECO:0000256" key="14">
    <source>
        <dbReference type="PIRNR" id="PIRNR006769"/>
    </source>
</evidence>
<dbReference type="PANTHER" id="PTHR38011:SF7">
    <property type="entry name" value="2,5-DIAMINO-6-RIBOSYLAMINO-4(3H)-PYRIMIDINONE 5'-PHOSPHATE REDUCTASE"/>
    <property type="match status" value="1"/>
</dbReference>
<dbReference type="GO" id="GO:0008835">
    <property type="term" value="F:diaminohydroxyphosphoribosylaminopyrimidine deaminase activity"/>
    <property type="evidence" value="ECO:0007669"/>
    <property type="project" value="UniProtKB-EC"/>
</dbReference>
<organism evidence="19 20">
    <name type="scientific">Corynebacterium durum F0235</name>
    <dbReference type="NCBI Taxonomy" id="1035195"/>
    <lineage>
        <taxon>Bacteria</taxon>
        <taxon>Bacillati</taxon>
        <taxon>Actinomycetota</taxon>
        <taxon>Actinomycetes</taxon>
        <taxon>Mycobacteriales</taxon>
        <taxon>Corynebacteriaceae</taxon>
        <taxon>Corynebacterium</taxon>
    </lineage>
</organism>
<gene>
    <name evidence="19" type="ORF">HMPREF9997_01069</name>
</gene>
<dbReference type="OrthoDB" id="9800865at2"/>
<comment type="similarity">
    <text evidence="5 14">In the C-terminal section; belongs to the HTP reductase family.</text>
</comment>
<proteinExistence type="inferred from homology"/>
<feature type="binding site" evidence="16">
    <location>
        <begin position="264"/>
        <end position="270"/>
    </location>
    <ligand>
        <name>NADP(+)</name>
        <dbReference type="ChEBI" id="CHEBI:58349"/>
    </ligand>
</feature>
<dbReference type="UniPathway" id="UPA00275">
    <property type="reaction ID" value="UER00401"/>
</dbReference>
<feature type="binding site" evidence="17">
    <location>
        <position position="93"/>
    </location>
    <ligand>
        <name>Zn(2+)</name>
        <dbReference type="ChEBI" id="CHEBI:29105"/>
        <note>catalytic</note>
    </ligand>
</feature>
<dbReference type="InterPro" id="IPR016192">
    <property type="entry name" value="APOBEC/CMP_deaminase_Zn-bd"/>
</dbReference>
<keyword evidence="10 14" id="KW-0560">Oxidoreductase</keyword>
<dbReference type="SUPFAM" id="SSF53927">
    <property type="entry name" value="Cytidine deaminase-like"/>
    <property type="match status" value="1"/>
</dbReference>
<dbReference type="AlphaFoldDB" id="L1MHZ9"/>
<dbReference type="InterPro" id="IPR004794">
    <property type="entry name" value="Eubact_RibD"/>
</dbReference>
<dbReference type="STRING" id="1035195.HMPREF9997_01069"/>
<dbReference type="eggNOG" id="COG0117">
    <property type="taxonomic scope" value="Bacteria"/>
</dbReference>
<evidence type="ECO:0000256" key="15">
    <source>
        <dbReference type="PIRSR" id="PIRSR006769-1"/>
    </source>
</evidence>
<evidence type="ECO:0000313" key="19">
    <source>
        <dbReference type="EMBL" id="EKX90574.1"/>
    </source>
</evidence>
<dbReference type="Proteomes" id="UP000010445">
    <property type="component" value="Unassembled WGS sequence"/>
</dbReference>
<evidence type="ECO:0000256" key="6">
    <source>
        <dbReference type="ARBA" id="ARBA00022619"/>
    </source>
</evidence>
<feature type="binding site" evidence="16">
    <location>
        <position position="205"/>
    </location>
    <ligand>
        <name>NADP(+)</name>
        <dbReference type="ChEBI" id="CHEBI:58349"/>
    </ligand>
</feature>
<feature type="binding site" evidence="16">
    <location>
        <position position="173"/>
    </location>
    <ligand>
        <name>substrate</name>
    </ligand>
</feature>
<dbReference type="EMBL" id="AMEM01000017">
    <property type="protein sequence ID" value="EKX90574.1"/>
    <property type="molecule type" value="Genomic_DNA"/>
</dbReference>
<dbReference type="SUPFAM" id="SSF53597">
    <property type="entry name" value="Dihydrofolate reductase-like"/>
    <property type="match status" value="1"/>
</dbReference>
<dbReference type="PROSITE" id="PS00903">
    <property type="entry name" value="CYT_DCMP_DEAMINASES_1"/>
    <property type="match status" value="1"/>
</dbReference>
<dbReference type="GO" id="GO:0008703">
    <property type="term" value="F:5-amino-6-(5-phosphoribosylamino)uracil reductase activity"/>
    <property type="evidence" value="ECO:0007669"/>
    <property type="project" value="UniProtKB-EC"/>
</dbReference>
<evidence type="ECO:0000256" key="2">
    <source>
        <dbReference type="ARBA" id="ARBA00004882"/>
    </source>
</evidence>
<evidence type="ECO:0000256" key="16">
    <source>
        <dbReference type="PIRSR" id="PIRSR006769-2"/>
    </source>
</evidence>
<dbReference type="Gene3D" id="3.40.430.10">
    <property type="entry name" value="Dihydrofolate Reductase, subunit A"/>
    <property type="match status" value="2"/>
</dbReference>
<evidence type="ECO:0000256" key="9">
    <source>
        <dbReference type="ARBA" id="ARBA00022857"/>
    </source>
</evidence>
<comment type="pathway">
    <text evidence="2 14">Cofactor biosynthesis; riboflavin biosynthesis; 5-amino-6-(D-ribitylamino)uracil from GTP: step 2/4.</text>
</comment>
<comment type="cofactor">
    <cofactor evidence="14 17">
        <name>Zn(2+)</name>
        <dbReference type="ChEBI" id="CHEBI:29105"/>
    </cofactor>
    <text evidence="14 17">Binds 1 zinc ion.</text>
</comment>
<comment type="catalytic activity">
    <reaction evidence="12 14">
        <text>5-amino-6-(5-phospho-D-ribitylamino)uracil + NADP(+) = 5-amino-6-(5-phospho-D-ribosylamino)uracil + NADPH + H(+)</text>
        <dbReference type="Rhea" id="RHEA:17845"/>
        <dbReference type="ChEBI" id="CHEBI:15378"/>
        <dbReference type="ChEBI" id="CHEBI:57783"/>
        <dbReference type="ChEBI" id="CHEBI:58349"/>
        <dbReference type="ChEBI" id="CHEBI:58421"/>
        <dbReference type="ChEBI" id="CHEBI:58453"/>
        <dbReference type="EC" id="1.1.1.193"/>
    </reaction>
</comment>
<feature type="binding site" evidence="16">
    <location>
        <position position="159"/>
    </location>
    <ligand>
        <name>NADP(+)</name>
        <dbReference type="ChEBI" id="CHEBI:58349"/>
    </ligand>
</feature>
<dbReference type="CDD" id="cd01284">
    <property type="entry name" value="Riboflavin_deaminase-reductase"/>
    <property type="match status" value="1"/>
</dbReference>
<evidence type="ECO:0000259" key="18">
    <source>
        <dbReference type="PROSITE" id="PS51747"/>
    </source>
</evidence>
<keyword evidence="9 14" id="KW-0521">NADP</keyword>
<sequence>MDNPDTIPQIVIEALQRAMAAAEEVRGTTSPNPPVGAAILDAAGNLVGVGATQPPGGSHAEVMAIAQAGTNTQGGTAVVTLEPCNHTGRTGPCSHAILDAGITTVYYVHSDPNPVACGGAAWLADRGVQVIQLPGHVSALRPWLAATRMQRPYLTWKTANTIDGFTAALDGTSQWITGEDARHHAHRDRSKRDAIIVGTGTYFADNPQLTARTPEGTLYPHQPRRIVVGRRAVNEPGWEHYPDSDTALTELWRTGARDVLIEGGATLATSLLSRGLIDAVHAYIAPAFLGQGLGVVTEALGTTITDIRRFTLDSVTRLGDDILLELAR</sequence>
<keyword evidence="8 14" id="KW-0862">Zinc</keyword>
<feature type="domain" description="CMP/dCMP-type deaminase" evidence="18">
    <location>
        <begin position="9"/>
        <end position="130"/>
    </location>
</feature>
<comment type="pathway">
    <text evidence="3 14">Cofactor biosynthesis; riboflavin biosynthesis; 5-amino-6-(D-ribitylamino)uracil from GTP: step 3/4.</text>
</comment>
<dbReference type="PROSITE" id="PS51747">
    <property type="entry name" value="CYT_DCMP_DEAMINASES_2"/>
    <property type="match status" value="1"/>
</dbReference>
<comment type="function">
    <text evidence="1 14">Converts 2,5-diamino-6-(ribosylamino)-4(3h)-pyrimidinone 5'-phosphate into 5-amino-6-(ribosylamino)-2,4(1h,3h)-pyrimidinedione 5'-phosphate.</text>
</comment>
<keyword evidence="20" id="KW-1185">Reference proteome</keyword>
<dbReference type="Pfam" id="PF00383">
    <property type="entry name" value="dCMP_cyt_deam_1"/>
    <property type="match status" value="1"/>
</dbReference>
<dbReference type="InterPro" id="IPR002125">
    <property type="entry name" value="CMP_dCMP_dom"/>
</dbReference>
<evidence type="ECO:0000256" key="5">
    <source>
        <dbReference type="ARBA" id="ARBA00007417"/>
    </source>
</evidence>
<dbReference type="Gene3D" id="3.40.140.10">
    <property type="entry name" value="Cytidine Deaminase, domain 2"/>
    <property type="match status" value="1"/>
</dbReference>
<dbReference type="Pfam" id="PF01872">
    <property type="entry name" value="RibD_C"/>
    <property type="match status" value="1"/>
</dbReference>
<reference evidence="19 20" key="1">
    <citation type="submission" date="2012-05" db="EMBL/GenBank/DDBJ databases">
        <authorList>
            <person name="Weinstock G."/>
            <person name="Sodergren E."/>
            <person name="Lobos E.A."/>
            <person name="Fulton L."/>
            <person name="Fulton R."/>
            <person name="Courtney L."/>
            <person name="Fronick C."/>
            <person name="O'Laughlin M."/>
            <person name="Godfrey J."/>
            <person name="Wilson R.M."/>
            <person name="Miner T."/>
            <person name="Farmer C."/>
            <person name="Delehaunty K."/>
            <person name="Cordes M."/>
            <person name="Minx P."/>
            <person name="Tomlinson C."/>
            <person name="Chen J."/>
            <person name="Wollam A."/>
            <person name="Pepin K.H."/>
            <person name="Bhonagiri V."/>
            <person name="Zhang X."/>
            <person name="Suruliraj S."/>
            <person name="Warren W."/>
            <person name="Mitreva M."/>
            <person name="Mardis E.R."/>
            <person name="Wilson R.K."/>
        </authorList>
    </citation>
    <scope>NUCLEOTIDE SEQUENCE [LARGE SCALE GENOMIC DNA]</scope>
    <source>
        <strain evidence="19 20">F0235</strain>
    </source>
</reference>
<dbReference type="eggNOG" id="COG1985">
    <property type="taxonomic scope" value="Bacteria"/>
</dbReference>
<dbReference type="PATRIC" id="fig|1035195.3.peg.954"/>
<evidence type="ECO:0000313" key="20">
    <source>
        <dbReference type="Proteomes" id="UP000010445"/>
    </source>
</evidence>
<dbReference type="InterPro" id="IPR050765">
    <property type="entry name" value="Riboflavin_Biosynth_HTPR"/>
</dbReference>
<protein>
    <recommendedName>
        <fullName evidence="14">Riboflavin biosynthesis protein RibD</fullName>
    </recommendedName>
    <domain>
        <recommendedName>
            <fullName evidence="14">Diaminohydroxyphosphoribosylaminopyrimidine deaminase</fullName>
            <shortName evidence="14">DRAP deaminase</shortName>
            <ecNumber evidence="14">3.5.4.26</ecNumber>
        </recommendedName>
        <alternativeName>
            <fullName evidence="14">Riboflavin-specific deaminase</fullName>
        </alternativeName>
    </domain>
    <domain>
        <recommendedName>
            <fullName evidence="14">5-amino-6-(5-phosphoribosylamino)uracil reductase</fullName>
            <ecNumber evidence="14">1.1.1.193</ecNumber>
        </recommendedName>
        <alternativeName>
            <fullName evidence="14">HTP reductase</fullName>
        </alternativeName>
    </domain>
</protein>
<evidence type="ECO:0000256" key="11">
    <source>
        <dbReference type="ARBA" id="ARBA00023268"/>
    </source>
</evidence>
<dbReference type="EC" id="1.1.1.193" evidence="14"/>
<accession>L1MHZ9</accession>
<name>L1MHZ9_9CORY</name>
<dbReference type="InterPro" id="IPR002734">
    <property type="entry name" value="RibDG_C"/>
</dbReference>
<evidence type="ECO:0000256" key="8">
    <source>
        <dbReference type="ARBA" id="ARBA00022833"/>
    </source>
</evidence>
<dbReference type="PIRSF" id="PIRSF006769">
    <property type="entry name" value="RibD"/>
    <property type="match status" value="1"/>
</dbReference>
<feature type="binding site" evidence="17">
    <location>
        <position position="84"/>
    </location>
    <ligand>
        <name>Zn(2+)</name>
        <dbReference type="ChEBI" id="CHEBI:29105"/>
        <note>catalytic</note>
    </ligand>
</feature>
<dbReference type="HOGENOM" id="CLU_036590_1_0_11"/>
<evidence type="ECO:0000256" key="17">
    <source>
        <dbReference type="PIRSR" id="PIRSR006769-3"/>
    </source>
</evidence>
<feature type="binding site" evidence="16">
    <location>
        <position position="209"/>
    </location>
    <ligand>
        <name>substrate</name>
    </ligand>
</feature>
<evidence type="ECO:0000256" key="1">
    <source>
        <dbReference type="ARBA" id="ARBA00002151"/>
    </source>
</evidence>
<dbReference type="PANTHER" id="PTHR38011">
    <property type="entry name" value="DIHYDROFOLATE REDUCTASE FAMILY PROTEIN (AFU_ORTHOLOGUE AFUA_8G06820)"/>
    <property type="match status" value="1"/>
</dbReference>
<feature type="binding site" evidence="17">
    <location>
        <position position="59"/>
    </location>
    <ligand>
        <name>Zn(2+)</name>
        <dbReference type="ChEBI" id="CHEBI:29105"/>
        <note>catalytic</note>
    </ligand>
</feature>
<dbReference type="RefSeq" id="WP_006063307.1">
    <property type="nucleotide sequence ID" value="NZ_KB290831.1"/>
</dbReference>
<dbReference type="EC" id="3.5.4.26" evidence="14"/>
<evidence type="ECO:0000256" key="3">
    <source>
        <dbReference type="ARBA" id="ARBA00004910"/>
    </source>
</evidence>
<feature type="binding site" evidence="16">
    <location>
        <position position="175"/>
    </location>
    <ligand>
        <name>NADP(+)</name>
        <dbReference type="ChEBI" id="CHEBI:58349"/>
    </ligand>
</feature>
<evidence type="ECO:0000256" key="12">
    <source>
        <dbReference type="ARBA" id="ARBA00049861"/>
    </source>
</evidence>
<evidence type="ECO:0000256" key="13">
    <source>
        <dbReference type="ARBA" id="ARBA00049886"/>
    </source>
</evidence>